<evidence type="ECO:0000313" key="3">
    <source>
        <dbReference type="Proteomes" id="UP000662111"/>
    </source>
</evidence>
<sequence length="333" mass="37096">MEAVATAALAVAQTDVSAGRGAYTAVLVAVISLLGTLLVAVITTVGGARLQRRNAALEESIAARSNEADERIKHLEHEHDVARFELEVSERAKAEEESRDAVARRYREPLLMAAIELYGRLRNIVGDDFLGAFLVRGRPHEKRYAENHTLYQVAQYFCWVEIVRREVQFLAPGNEAQQQELEARLQTVSAAFSSDDLRRVMLHRLKNLPGACEVLMDRMTADARLRGEPTFRLFRGEQRALGEVLTVPLGAAQSAEWGCMGYAQFMEALSRPATAAWFDSLREDIAELSTNLHDRGSRLVVIQAALVELIDALDPQNTRSPHNDREVVALPQR</sequence>
<dbReference type="RefSeq" id="WP_156875666.1">
    <property type="nucleotide sequence ID" value="NZ_BMLB01000002.1"/>
</dbReference>
<name>A0ABQ2F5J4_9MICO</name>
<protein>
    <submittedName>
        <fullName evidence="2">Uncharacterized protein</fullName>
    </submittedName>
</protein>
<evidence type="ECO:0000256" key="1">
    <source>
        <dbReference type="SAM" id="Phobius"/>
    </source>
</evidence>
<reference evidence="3" key="1">
    <citation type="journal article" date="2019" name="Int. J. Syst. Evol. Microbiol.">
        <title>The Global Catalogue of Microorganisms (GCM) 10K type strain sequencing project: providing services to taxonomists for standard genome sequencing and annotation.</title>
        <authorList>
            <consortium name="The Broad Institute Genomics Platform"/>
            <consortium name="The Broad Institute Genome Sequencing Center for Infectious Disease"/>
            <person name="Wu L."/>
            <person name="Ma J."/>
        </authorList>
    </citation>
    <scope>NUCLEOTIDE SEQUENCE [LARGE SCALE GENOMIC DNA]</scope>
    <source>
        <strain evidence="3">CGMCC 1.5362</strain>
    </source>
</reference>
<feature type="transmembrane region" description="Helical" evidence="1">
    <location>
        <begin position="24"/>
        <end position="45"/>
    </location>
</feature>
<comment type="caution">
    <text evidence="2">The sequence shown here is derived from an EMBL/GenBank/DDBJ whole genome shotgun (WGS) entry which is preliminary data.</text>
</comment>
<organism evidence="2 3">
    <name type="scientific">Ornithinimicrobium pekingense</name>
    <dbReference type="NCBI Taxonomy" id="384677"/>
    <lineage>
        <taxon>Bacteria</taxon>
        <taxon>Bacillati</taxon>
        <taxon>Actinomycetota</taxon>
        <taxon>Actinomycetes</taxon>
        <taxon>Micrococcales</taxon>
        <taxon>Ornithinimicrobiaceae</taxon>
        <taxon>Ornithinimicrobium</taxon>
    </lineage>
</organism>
<gene>
    <name evidence="2" type="ORF">GCM10011509_10710</name>
</gene>
<dbReference type="Proteomes" id="UP000662111">
    <property type="component" value="Unassembled WGS sequence"/>
</dbReference>
<accession>A0ABQ2F5J4</accession>
<keyword evidence="1" id="KW-1133">Transmembrane helix</keyword>
<dbReference type="EMBL" id="BMLB01000002">
    <property type="protein sequence ID" value="GGK64147.1"/>
    <property type="molecule type" value="Genomic_DNA"/>
</dbReference>
<keyword evidence="1" id="KW-0812">Transmembrane</keyword>
<evidence type="ECO:0000313" key="2">
    <source>
        <dbReference type="EMBL" id="GGK64147.1"/>
    </source>
</evidence>
<keyword evidence="3" id="KW-1185">Reference proteome</keyword>
<keyword evidence="1" id="KW-0472">Membrane</keyword>
<proteinExistence type="predicted"/>